<dbReference type="HOGENOM" id="CLU_488937_0_0_2"/>
<proteinExistence type="predicted"/>
<organism evidence="2 3">
    <name type="scientific">Methanosarcina horonobensis HB-1 = JCM 15518</name>
    <dbReference type="NCBI Taxonomy" id="1434110"/>
    <lineage>
        <taxon>Archaea</taxon>
        <taxon>Methanobacteriati</taxon>
        <taxon>Methanobacteriota</taxon>
        <taxon>Stenosarchaea group</taxon>
        <taxon>Methanomicrobia</taxon>
        <taxon>Methanosarcinales</taxon>
        <taxon>Methanosarcinaceae</taxon>
        <taxon>Methanosarcina</taxon>
    </lineage>
</organism>
<protein>
    <submittedName>
        <fullName evidence="2">Tryptophan 2-monooxygenase</fullName>
        <ecNumber evidence="2">1.13.12.3</ecNumber>
    </submittedName>
</protein>
<name>A0A0E3SF79_9EURY</name>
<keyword evidence="3" id="KW-1185">Reference proteome</keyword>
<dbReference type="InterPro" id="IPR036188">
    <property type="entry name" value="FAD/NAD-bd_sf"/>
</dbReference>
<dbReference type="PATRIC" id="fig|1434110.4.peg.3126"/>
<dbReference type="EMBL" id="CP009516">
    <property type="protein sequence ID" value="AKB78917.1"/>
    <property type="molecule type" value="Genomic_DNA"/>
</dbReference>
<keyword evidence="2" id="KW-0560">Oxidoreductase</keyword>
<gene>
    <name evidence="2" type="ORF">MSHOH_2434</name>
</gene>
<dbReference type="EC" id="1.13.12.3" evidence="2"/>
<evidence type="ECO:0000313" key="2">
    <source>
        <dbReference type="EMBL" id="AKB78917.1"/>
    </source>
</evidence>
<dbReference type="KEGG" id="mhor:MSHOH_2434"/>
<accession>A0A0E3SF79</accession>
<dbReference type="GO" id="GO:0050361">
    <property type="term" value="F:tryptophan 2-monooxygenase activity"/>
    <property type="evidence" value="ECO:0007669"/>
    <property type="project" value="UniProtKB-EC"/>
</dbReference>
<dbReference type="SUPFAM" id="SSF51905">
    <property type="entry name" value="FAD/NAD(P)-binding domain"/>
    <property type="match status" value="1"/>
</dbReference>
<evidence type="ECO:0000313" key="3">
    <source>
        <dbReference type="Proteomes" id="UP000033101"/>
    </source>
</evidence>
<keyword evidence="2" id="KW-0503">Monooxygenase</keyword>
<dbReference type="Pfam" id="PF01593">
    <property type="entry name" value="Amino_oxidase"/>
    <property type="match status" value="1"/>
</dbReference>
<dbReference type="AlphaFoldDB" id="A0A0E3SF79"/>
<dbReference type="InterPro" id="IPR002937">
    <property type="entry name" value="Amino_oxidase"/>
</dbReference>
<feature type="domain" description="Amine oxidase" evidence="1">
    <location>
        <begin position="3"/>
        <end position="473"/>
    </location>
</feature>
<sequence>MEMGGFLAEYGPMRFEKMAQPLLMDLIAELGLETRHFVPYTAANDPDSLFDLTFDESGGERHGNKLTTLDLLKLGILRLLNASGGDMNDPDDPRHREWWAALDEEYYSHVRNEAAYDGKYLYQMGFWNALSLVLSHRAVSKIIHYGTFYHVIHFNPNAAEWIIFWLRGLHPYDELVGIGQGTESLVRELVSRLNSTPELSVSLHLNNMLTALSPHPDGRVLLEFKTDHRTDNRTDHAAADNSAADHSSTDHTTVKVLARHVVLALPRSPLMKLLPMFPGYIGELVNSVIPVPLVKCFFVNENPWWDGFTLPQTRASSLPAREIHYTFRKEGDSKRGMVMVYGDQPSMNYWTPFVQQREHKKAEMNLDKRLVEGYLRYLRANPDNNDIKEIEAEAKLISCFGIRDWSREPFEAGCHIWKAGVRVEEAIKELTAFSLDGSTLPNKNIHICGEAYSDFQGFIEGGLRTALEVVKCIDRDRG</sequence>
<evidence type="ECO:0000259" key="1">
    <source>
        <dbReference type="Pfam" id="PF01593"/>
    </source>
</evidence>
<reference evidence="2 3" key="1">
    <citation type="submission" date="2014-07" db="EMBL/GenBank/DDBJ databases">
        <title>Methanogenic archaea and the global carbon cycle.</title>
        <authorList>
            <person name="Henriksen J.R."/>
            <person name="Luke J."/>
            <person name="Reinhart S."/>
            <person name="Benedict M.N."/>
            <person name="Youngblut N.D."/>
            <person name="Metcalf M.E."/>
            <person name="Whitaker R.J."/>
            <person name="Metcalf W.W."/>
        </authorList>
    </citation>
    <scope>NUCLEOTIDE SEQUENCE [LARGE SCALE GENOMIC DNA]</scope>
    <source>
        <strain evidence="2 3">HB-1</strain>
    </source>
</reference>
<dbReference type="Gene3D" id="3.50.50.60">
    <property type="entry name" value="FAD/NAD(P)-binding domain"/>
    <property type="match status" value="1"/>
</dbReference>
<dbReference type="Proteomes" id="UP000033101">
    <property type="component" value="Chromosome"/>
</dbReference>